<dbReference type="SUPFAM" id="SSF52743">
    <property type="entry name" value="Subtilisin-like"/>
    <property type="match status" value="1"/>
</dbReference>
<dbReference type="InterPro" id="IPR036852">
    <property type="entry name" value="Peptidase_S8/S53_dom_sf"/>
</dbReference>
<dbReference type="InterPro" id="IPR023828">
    <property type="entry name" value="Peptidase_S8_Ser-AS"/>
</dbReference>
<dbReference type="PROSITE" id="PS00138">
    <property type="entry name" value="SUBTILASE_SER"/>
    <property type="match status" value="1"/>
</dbReference>
<evidence type="ECO:0000256" key="2">
    <source>
        <dbReference type="ARBA" id="ARBA00022670"/>
    </source>
</evidence>
<dbReference type="GO" id="GO:0005576">
    <property type="term" value="C:extracellular region"/>
    <property type="evidence" value="ECO:0000318"/>
    <property type="project" value="GO_Central"/>
</dbReference>
<dbReference type="InterPro" id="IPR003137">
    <property type="entry name" value="PA_domain"/>
</dbReference>
<dbReference type="Gene3D" id="2.60.40.2310">
    <property type="match status" value="1"/>
</dbReference>
<feature type="compositionally biased region" description="Low complexity" evidence="6">
    <location>
        <begin position="90"/>
        <end position="102"/>
    </location>
</feature>
<keyword evidence="2" id="KW-0645">Protease</keyword>
<sequence length="342" mass="36611">MQPLRSKDAYVPDSLQTKAKGKIAVCLRGINRRVAKGEAVKQAGGVGMVLANDAARATRSSPTRTCSRPHRSSTATACSSTPTSTPPRSRPASSRGQRLSLARSRRRSWPPSRRRGPTPSPPRSSRFLTDRSIRSRSADVRLALIHVSRVCCRLAARHHGARGERDRRVDPRQLADGPRLRSAARGLQLGVRASGTSMSYPHVSGVVGLLRTLHPEWSPAAIKSAVMTTATEMDDRGELILNASSLPSSPFGYGAGRAMNPGLVYDVGDADYPGFLCALKYNATAIATFNGAPYTCPSEASRRVADLNYPSITVVNVTAAGATAQDRHVRPSLPSPLASPSW</sequence>
<keyword evidence="5" id="KW-0720">Serine protease</keyword>
<dbReference type="GO" id="GO:0006508">
    <property type="term" value="P:proteolysis"/>
    <property type="evidence" value="ECO:0007669"/>
    <property type="project" value="UniProtKB-KW"/>
</dbReference>
<dbReference type="EnsemblPlants" id="Zm00001eb205880_T001">
    <property type="protein sequence ID" value="Zm00001eb205880_P001"/>
    <property type="gene ID" value="Zm00001eb205880"/>
</dbReference>
<proteinExistence type="inferred from homology"/>
<reference evidence="9" key="2">
    <citation type="submission" date="2019-07" db="EMBL/GenBank/DDBJ databases">
        <authorList>
            <person name="Seetharam A."/>
            <person name="Woodhouse M."/>
            <person name="Cannon E."/>
        </authorList>
    </citation>
    <scope>NUCLEOTIDE SEQUENCE [LARGE SCALE GENOMIC DNA]</scope>
    <source>
        <strain evidence="9">cv. B73</strain>
    </source>
</reference>
<dbReference type="InParanoid" id="A0A804P3G6"/>
<dbReference type="InterPro" id="IPR045051">
    <property type="entry name" value="SBT"/>
</dbReference>
<protein>
    <submittedName>
        <fullName evidence="9">Uncharacterized protein</fullName>
    </submittedName>
</protein>
<dbReference type="Pfam" id="PF00082">
    <property type="entry name" value="Peptidase_S8"/>
    <property type="match status" value="1"/>
</dbReference>
<keyword evidence="10" id="KW-1185">Reference proteome</keyword>
<dbReference type="Pfam" id="PF02225">
    <property type="entry name" value="PA"/>
    <property type="match status" value="1"/>
</dbReference>
<evidence type="ECO:0000256" key="4">
    <source>
        <dbReference type="ARBA" id="ARBA00022801"/>
    </source>
</evidence>
<dbReference type="Gene3D" id="3.50.30.30">
    <property type="match status" value="1"/>
</dbReference>
<feature type="region of interest" description="Disordered" evidence="6">
    <location>
        <begin position="156"/>
        <end position="181"/>
    </location>
</feature>
<dbReference type="GO" id="GO:0004252">
    <property type="term" value="F:serine-type endopeptidase activity"/>
    <property type="evidence" value="ECO:0000318"/>
    <property type="project" value="GO_Central"/>
</dbReference>
<dbReference type="AlphaFoldDB" id="A0A804P3G6"/>
<evidence type="ECO:0000256" key="1">
    <source>
        <dbReference type="ARBA" id="ARBA00011073"/>
    </source>
</evidence>
<organism evidence="9 10">
    <name type="scientific">Zea mays</name>
    <name type="common">Maize</name>
    <dbReference type="NCBI Taxonomy" id="4577"/>
    <lineage>
        <taxon>Eukaryota</taxon>
        <taxon>Viridiplantae</taxon>
        <taxon>Streptophyta</taxon>
        <taxon>Embryophyta</taxon>
        <taxon>Tracheophyta</taxon>
        <taxon>Spermatophyta</taxon>
        <taxon>Magnoliopsida</taxon>
        <taxon>Liliopsida</taxon>
        <taxon>Poales</taxon>
        <taxon>Poaceae</taxon>
        <taxon>PACMAD clade</taxon>
        <taxon>Panicoideae</taxon>
        <taxon>Andropogonodae</taxon>
        <taxon>Andropogoneae</taxon>
        <taxon>Tripsacinae</taxon>
        <taxon>Zea</taxon>
    </lineage>
</organism>
<evidence type="ECO:0000256" key="5">
    <source>
        <dbReference type="ARBA" id="ARBA00022825"/>
    </source>
</evidence>
<dbReference type="Gramene" id="Zm00001eb205880_T001">
    <property type="protein sequence ID" value="Zm00001eb205880_P001"/>
    <property type="gene ID" value="Zm00001eb205880"/>
</dbReference>
<reference evidence="10" key="1">
    <citation type="journal article" date="2009" name="Science">
        <title>The B73 maize genome: complexity, diversity, and dynamics.</title>
        <authorList>
            <person name="Schnable P.S."/>
            <person name="Ware D."/>
            <person name="Fulton R.S."/>
            <person name="Stein J.C."/>
            <person name="Wei F."/>
            <person name="Pasternak S."/>
            <person name="Liang C."/>
            <person name="Zhang J."/>
            <person name="Fulton L."/>
            <person name="Graves T.A."/>
            <person name="Minx P."/>
            <person name="Reily A.D."/>
            <person name="Courtney L."/>
            <person name="Kruchowski S.S."/>
            <person name="Tomlinson C."/>
            <person name="Strong C."/>
            <person name="Delehaunty K."/>
            <person name="Fronick C."/>
            <person name="Courtney B."/>
            <person name="Rock S.M."/>
            <person name="Belter E."/>
            <person name="Du F."/>
            <person name="Kim K."/>
            <person name="Abbott R.M."/>
            <person name="Cotton M."/>
            <person name="Levy A."/>
            <person name="Marchetto P."/>
            <person name="Ochoa K."/>
            <person name="Jackson S.M."/>
            <person name="Gillam B."/>
            <person name="Chen W."/>
            <person name="Yan L."/>
            <person name="Higginbotham J."/>
            <person name="Cardenas M."/>
            <person name="Waligorski J."/>
            <person name="Applebaum E."/>
            <person name="Phelps L."/>
            <person name="Falcone J."/>
            <person name="Kanchi K."/>
            <person name="Thane T."/>
            <person name="Scimone A."/>
            <person name="Thane N."/>
            <person name="Henke J."/>
            <person name="Wang T."/>
            <person name="Ruppert J."/>
            <person name="Shah N."/>
            <person name="Rotter K."/>
            <person name="Hodges J."/>
            <person name="Ingenthron E."/>
            <person name="Cordes M."/>
            <person name="Kohlberg S."/>
            <person name="Sgro J."/>
            <person name="Delgado B."/>
            <person name="Mead K."/>
            <person name="Chinwalla A."/>
            <person name="Leonard S."/>
            <person name="Crouse K."/>
            <person name="Collura K."/>
            <person name="Kudrna D."/>
            <person name="Currie J."/>
            <person name="He R."/>
            <person name="Angelova A."/>
            <person name="Rajasekar S."/>
            <person name="Mueller T."/>
            <person name="Lomeli R."/>
            <person name="Scara G."/>
            <person name="Ko A."/>
            <person name="Delaney K."/>
            <person name="Wissotski M."/>
            <person name="Lopez G."/>
            <person name="Campos D."/>
            <person name="Braidotti M."/>
            <person name="Ashley E."/>
            <person name="Golser W."/>
            <person name="Kim H."/>
            <person name="Lee S."/>
            <person name="Lin J."/>
            <person name="Dujmic Z."/>
            <person name="Kim W."/>
            <person name="Talag J."/>
            <person name="Zuccolo A."/>
            <person name="Fan C."/>
            <person name="Sebastian A."/>
            <person name="Kramer M."/>
            <person name="Spiegel L."/>
            <person name="Nascimento L."/>
            <person name="Zutavern T."/>
            <person name="Miller B."/>
            <person name="Ambroise C."/>
            <person name="Muller S."/>
            <person name="Spooner W."/>
            <person name="Narechania A."/>
            <person name="Ren L."/>
            <person name="Wei S."/>
            <person name="Kumari S."/>
            <person name="Faga B."/>
            <person name="Levy M.J."/>
            <person name="McMahan L."/>
            <person name="Van Buren P."/>
            <person name="Vaughn M.W."/>
            <person name="Ying K."/>
            <person name="Yeh C.-T."/>
            <person name="Emrich S.J."/>
            <person name="Jia Y."/>
            <person name="Kalyanaraman A."/>
            <person name="Hsia A.-P."/>
            <person name="Barbazuk W.B."/>
            <person name="Baucom R.S."/>
            <person name="Brutnell T.P."/>
            <person name="Carpita N.C."/>
            <person name="Chaparro C."/>
            <person name="Chia J.-M."/>
            <person name="Deragon J.-M."/>
            <person name="Estill J.C."/>
            <person name="Fu Y."/>
            <person name="Jeddeloh J.A."/>
            <person name="Han Y."/>
            <person name="Lee H."/>
            <person name="Li P."/>
            <person name="Lisch D.R."/>
            <person name="Liu S."/>
            <person name="Liu Z."/>
            <person name="Nagel D.H."/>
            <person name="McCann M.C."/>
            <person name="SanMiguel P."/>
            <person name="Myers A.M."/>
            <person name="Nettleton D."/>
            <person name="Nguyen J."/>
            <person name="Penning B.W."/>
            <person name="Ponnala L."/>
            <person name="Schneider K.L."/>
            <person name="Schwartz D.C."/>
            <person name="Sharma A."/>
            <person name="Soderlund C."/>
            <person name="Springer N.M."/>
            <person name="Sun Q."/>
            <person name="Wang H."/>
            <person name="Waterman M."/>
            <person name="Westerman R."/>
            <person name="Wolfgruber T.K."/>
            <person name="Yang L."/>
            <person name="Yu Y."/>
            <person name="Zhang L."/>
            <person name="Zhou S."/>
            <person name="Zhu Q."/>
            <person name="Bennetzen J.L."/>
            <person name="Dawe R.K."/>
            <person name="Jiang J."/>
            <person name="Jiang N."/>
            <person name="Presting G.G."/>
            <person name="Wessler S.R."/>
            <person name="Aluru S."/>
            <person name="Martienssen R.A."/>
            <person name="Clifton S.W."/>
            <person name="McCombie W.R."/>
            <person name="Wing R.A."/>
            <person name="Wilson R.K."/>
        </authorList>
    </citation>
    <scope>NUCLEOTIDE SEQUENCE [LARGE SCALE GENOMIC DNA]</scope>
    <source>
        <strain evidence="10">cv. B73</strain>
    </source>
</reference>
<keyword evidence="4" id="KW-0378">Hydrolase</keyword>
<comment type="similarity">
    <text evidence="1">Belongs to the peptidase S8 family.</text>
</comment>
<dbReference type="CDD" id="cd02120">
    <property type="entry name" value="PA_subtilisin_like"/>
    <property type="match status" value="1"/>
</dbReference>
<evidence type="ECO:0000259" key="7">
    <source>
        <dbReference type="Pfam" id="PF00082"/>
    </source>
</evidence>
<dbReference type="Gene3D" id="3.40.50.200">
    <property type="entry name" value="Peptidase S8/S53 domain"/>
    <property type="match status" value="1"/>
</dbReference>
<feature type="compositionally biased region" description="Basic and acidic residues" evidence="6">
    <location>
        <begin position="161"/>
        <end position="173"/>
    </location>
</feature>
<feature type="compositionally biased region" description="Basic residues" evidence="6">
    <location>
        <begin position="103"/>
        <end position="116"/>
    </location>
</feature>
<feature type="compositionally biased region" description="Low complexity" evidence="6">
    <location>
        <begin position="72"/>
        <end position="83"/>
    </location>
</feature>
<evidence type="ECO:0000313" key="10">
    <source>
        <dbReference type="Proteomes" id="UP000007305"/>
    </source>
</evidence>
<feature type="domain" description="PA" evidence="8">
    <location>
        <begin position="15"/>
        <end position="58"/>
    </location>
</feature>
<accession>A0A804P3G6</accession>
<dbReference type="InterPro" id="IPR000209">
    <property type="entry name" value="Peptidase_S8/S53_dom"/>
</dbReference>
<feature type="region of interest" description="Disordered" evidence="6">
    <location>
        <begin position="54"/>
        <end position="132"/>
    </location>
</feature>
<reference evidence="9" key="3">
    <citation type="submission" date="2021-05" db="UniProtKB">
        <authorList>
            <consortium name="EnsemblPlants"/>
        </authorList>
    </citation>
    <scope>IDENTIFICATION</scope>
    <source>
        <strain evidence="9">cv. B73</strain>
    </source>
</reference>
<keyword evidence="3" id="KW-0732">Signal</keyword>
<feature type="domain" description="Peptidase S8/S53" evidence="7">
    <location>
        <begin position="192"/>
        <end position="253"/>
    </location>
</feature>
<dbReference type="Proteomes" id="UP000007305">
    <property type="component" value="Chromosome 4"/>
</dbReference>
<evidence type="ECO:0000256" key="3">
    <source>
        <dbReference type="ARBA" id="ARBA00022729"/>
    </source>
</evidence>
<name>A0A804P3G6_MAIZE</name>
<evidence type="ECO:0000259" key="8">
    <source>
        <dbReference type="Pfam" id="PF02225"/>
    </source>
</evidence>
<dbReference type="PANTHER" id="PTHR10795">
    <property type="entry name" value="PROPROTEIN CONVERTASE SUBTILISIN/KEXIN"/>
    <property type="match status" value="1"/>
</dbReference>
<evidence type="ECO:0000313" key="9">
    <source>
        <dbReference type="EnsemblPlants" id="Zm00001eb205880_P001"/>
    </source>
</evidence>
<evidence type="ECO:0000256" key="6">
    <source>
        <dbReference type="SAM" id="MobiDB-lite"/>
    </source>
</evidence>